<organism evidence="2 3">
    <name type="scientific">Candidatus Staskawiczbacteria bacterium RIFOXYB1_FULL_37_44</name>
    <dbReference type="NCBI Taxonomy" id="1802223"/>
    <lineage>
        <taxon>Bacteria</taxon>
        <taxon>Candidatus Staskawicziibacteriota</taxon>
    </lineage>
</organism>
<evidence type="ECO:0000313" key="3">
    <source>
        <dbReference type="Proteomes" id="UP000178650"/>
    </source>
</evidence>
<dbReference type="AlphaFoldDB" id="A0A1G2IUY3"/>
<reference evidence="2 3" key="1">
    <citation type="journal article" date="2016" name="Nat. Commun.">
        <title>Thousands of microbial genomes shed light on interconnected biogeochemical processes in an aquifer system.</title>
        <authorList>
            <person name="Anantharaman K."/>
            <person name="Brown C.T."/>
            <person name="Hug L.A."/>
            <person name="Sharon I."/>
            <person name="Castelle C.J."/>
            <person name="Probst A.J."/>
            <person name="Thomas B.C."/>
            <person name="Singh A."/>
            <person name="Wilkins M.J."/>
            <person name="Karaoz U."/>
            <person name="Brodie E.L."/>
            <person name="Williams K.H."/>
            <person name="Hubbard S.S."/>
            <person name="Banfield J.F."/>
        </authorList>
    </citation>
    <scope>NUCLEOTIDE SEQUENCE [LARGE SCALE GENOMIC DNA]</scope>
</reference>
<protein>
    <submittedName>
        <fullName evidence="2">Uncharacterized protein</fullName>
    </submittedName>
</protein>
<dbReference type="Proteomes" id="UP000178650">
    <property type="component" value="Unassembled WGS sequence"/>
</dbReference>
<keyword evidence="1" id="KW-1133">Transmembrane helix</keyword>
<keyword evidence="1" id="KW-0812">Transmembrane</keyword>
<feature type="transmembrane region" description="Helical" evidence="1">
    <location>
        <begin position="7"/>
        <end position="26"/>
    </location>
</feature>
<sequence length="75" mass="8627">MENKKDLIIGIIVLVVIGISVLYTIFTEPISNKIPTAEEEKALEKKILDRYGSWENAEYQAQQNEQECFNPPLCR</sequence>
<evidence type="ECO:0000313" key="2">
    <source>
        <dbReference type="EMBL" id="OGZ78714.1"/>
    </source>
</evidence>
<gene>
    <name evidence="2" type="ORF">A2358_02845</name>
</gene>
<accession>A0A1G2IUY3</accession>
<comment type="caution">
    <text evidence="2">The sequence shown here is derived from an EMBL/GenBank/DDBJ whole genome shotgun (WGS) entry which is preliminary data.</text>
</comment>
<keyword evidence="1" id="KW-0472">Membrane</keyword>
<dbReference type="STRING" id="1802223.A2358_02845"/>
<name>A0A1G2IUY3_9BACT</name>
<proteinExistence type="predicted"/>
<dbReference type="EMBL" id="MHPJ01000015">
    <property type="protein sequence ID" value="OGZ78714.1"/>
    <property type="molecule type" value="Genomic_DNA"/>
</dbReference>
<evidence type="ECO:0000256" key="1">
    <source>
        <dbReference type="SAM" id="Phobius"/>
    </source>
</evidence>